<dbReference type="InterPro" id="IPR036402">
    <property type="entry name" value="EF-Ts_dimer_sf"/>
</dbReference>
<evidence type="ECO:0000256" key="2">
    <source>
        <dbReference type="ARBA" id="ARBA00016956"/>
    </source>
</evidence>
<evidence type="ECO:0000256" key="5">
    <source>
        <dbReference type="ARBA" id="ARBA00022917"/>
    </source>
</evidence>
<proteinExistence type="inferred from homology"/>
<dbReference type="GO" id="GO:0005737">
    <property type="term" value="C:cytoplasm"/>
    <property type="evidence" value="ECO:0007669"/>
    <property type="project" value="UniProtKB-SubCell"/>
</dbReference>
<feature type="domain" description="Translation elongation factor EFTs/EF1B dimerisation" evidence="9">
    <location>
        <begin position="73"/>
        <end position="273"/>
    </location>
</feature>
<name>A0A0K6IWI6_9PROT</name>
<evidence type="ECO:0000256" key="3">
    <source>
        <dbReference type="ARBA" id="ARBA00022490"/>
    </source>
</evidence>
<dbReference type="OrthoDB" id="5289749at2"/>
<dbReference type="CDD" id="cd14275">
    <property type="entry name" value="UBA_EF-Ts"/>
    <property type="match status" value="1"/>
</dbReference>
<evidence type="ECO:0000313" key="10">
    <source>
        <dbReference type="EMBL" id="CUB07419.1"/>
    </source>
</evidence>
<dbReference type="InterPro" id="IPR018101">
    <property type="entry name" value="Transl_elong_Ts_CS"/>
</dbReference>
<evidence type="ECO:0000313" key="11">
    <source>
        <dbReference type="Proteomes" id="UP000182108"/>
    </source>
</evidence>
<keyword evidence="4 6" id="KW-0251">Elongation factor</keyword>
<evidence type="ECO:0000256" key="1">
    <source>
        <dbReference type="ARBA" id="ARBA00005532"/>
    </source>
</evidence>
<sequence>MAEITASMVKELRERTDAPMMECKKALAEAGGDMARAEEILRVKLGNKASKAASRVAAEGIVAIWVSPDAKLAAMVEVNCETDFVAKNDEFIAFANRLAQLVAERNPADVAALSQLELDGKPVEQVRTELVGKIGENITIRRFVRIEAQGKVYSYVHGGAKIGVLVDLVGGDEALGKDLAMHIAACKPKALSADQVPAELIETERRIARQKAIESGKPEAILDKIAEGAVQKYLKEVTLLGQGFVKDDKLSVETLLKQRNARVASFALFVVGEGIEKKQTDFAAEVAAQAAAAVKS</sequence>
<dbReference type="SUPFAM" id="SSF54713">
    <property type="entry name" value="Elongation factor Ts (EF-Ts), dimerisation domain"/>
    <property type="match status" value="2"/>
</dbReference>
<gene>
    <name evidence="6" type="primary">tsf</name>
    <name evidence="10" type="ORF">Ga0061068_10759</name>
</gene>
<comment type="function">
    <text evidence="6 7">Associates with the EF-Tu.GDP complex and induces the exchange of GDP to GTP. It remains bound to the aminoacyl-tRNA.EF-Tu.GTP complex up to the GTP hydrolysis stage on the ribosome.</text>
</comment>
<evidence type="ECO:0000256" key="6">
    <source>
        <dbReference type="HAMAP-Rule" id="MF_00050"/>
    </source>
</evidence>
<dbReference type="PROSITE" id="PS01127">
    <property type="entry name" value="EF_TS_2"/>
    <property type="match status" value="1"/>
</dbReference>
<dbReference type="FunFam" id="1.10.286.20:FF:000001">
    <property type="entry name" value="Elongation factor Ts"/>
    <property type="match status" value="1"/>
</dbReference>
<dbReference type="AlphaFoldDB" id="A0A0K6IWI6"/>
<evidence type="ECO:0000256" key="8">
    <source>
        <dbReference type="RuleBase" id="RU000643"/>
    </source>
</evidence>
<evidence type="ECO:0000256" key="4">
    <source>
        <dbReference type="ARBA" id="ARBA00022768"/>
    </source>
</evidence>
<keyword evidence="5 6" id="KW-0648">Protein biosynthesis</keyword>
<organism evidence="10 11">
    <name type="scientific">Tepidiphilus thermophilus</name>
    <dbReference type="NCBI Taxonomy" id="876478"/>
    <lineage>
        <taxon>Bacteria</taxon>
        <taxon>Pseudomonadati</taxon>
        <taxon>Pseudomonadota</taxon>
        <taxon>Hydrogenophilia</taxon>
        <taxon>Hydrogenophilales</taxon>
        <taxon>Hydrogenophilaceae</taxon>
        <taxon>Tepidiphilus</taxon>
    </lineage>
</organism>
<dbReference type="EMBL" id="CYHH01000007">
    <property type="protein sequence ID" value="CUB07419.1"/>
    <property type="molecule type" value="Genomic_DNA"/>
</dbReference>
<keyword evidence="11" id="KW-1185">Reference proteome</keyword>
<comment type="similarity">
    <text evidence="1 6 7">Belongs to the EF-Ts family.</text>
</comment>
<feature type="region of interest" description="Involved in Mg(2+) ion dislocation from EF-Tu" evidence="6">
    <location>
        <begin position="82"/>
        <end position="85"/>
    </location>
</feature>
<dbReference type="NCBIfam" id="TIGR00116">
    <property type="entry name" value="tsf"/>
    <property type="match status" value="1"/>
</dbReference>
<evidence type="ECO:0000256" key="7">
    <source>
        <dbReference type="RuleBase" id="RU000642"/>
    </source>
</evidence>
<dbReference type="Gene3D" id="1.10.286.20">
    <property type="match status" value="1"/>
</dbReference>
<dbReference type="PANTHER" id="PTHR11741:SF0">
    <property type="entry name" value="ELONGATION FACTOR TS, MITOCHONDRIAL"/>
    <property type="match status" value="1"/>
</dbReference>
<protein>
    <recommendedName>
        <fullName evidence="2 6">Elongation factor Ts</fullName>
        <shortName evidence="6">EF-Ts</shortName>
    </recommendedName>
</protein>
<dbReference type="Gene3D" id="3.30.479.20">
    <property type="entry name" value="Elongation factor Ts, dimerisation domain"/>
    <property type="match status" value="2"/>
</dbReference>
<dbReference type="InterPro" id="IPR009060">
    <property type="entry name" value="UBA-like_sf"/>
</dbReference>
<accession>A0A0K6IWI6</accession>
<dbReference type="InterPro" id="IPR014039">
    <property type="entry name" value="Transl_elong_EFTs/EF1B_dimer"/>
</dbReference>
<dbReference type="Proteomes" id="UP000182108">
    <property type="component" value="Unassembled WGS sequence"/>
</dbReference>
<keyword evidence="3 6" id="KW-0963">Cytoplasm</keyword>
<dbReference type="HAMAP" id="MF_00050">
    <property type="entry name" value="EF_Ts"/>
    <property type="match status" value="1"/>
</dbReference>
<dbReference type="SUPFAM" id="SSF46934">
    <property type="entry name" value="UBA-like"/>
    <property type="match status" value="1"/>
</dbReference>
<reference evidence="11" key="1">
    <citation type="submission" date="2015-08" db="EMBL/GenBank/DDBJ databases">
        <authorList>
            <person name="Babu N.S."/>
            <person name="Beckwith C.J."/>
            <person name="Beseler K.G."/>
            <person name="Brison A."/>
            <person name="Carone J.V."/>
            <person name="Caskin T.P."/>
            <person name="Diamond M."/>
            <person name="Durham M.E."/>
            <person name="Foxe J.M."/>
            <person name="Go M."/>
            <person name="Henderson B.A."/>
            <person name="Jones I.B."/>
            <person name="McGettigan J.A."/>
            <person name="Micheletti S.J."/>
            <person name="Nasrallah M.E."/>
            <person name="Ortiz D."/>
            <person name="Piller C.R."/>
            <person name="Privatt S.R."/>
            <person name="Schneider S.L."/>
            <person name="Sharp S."/>
            <person name="Smith T.C."/>
            <person name="Stanton J.D."/>
            <person name="Ullery H.E."/>
            <person name="Wilson R.J."/>
            <person name="Serrano M.G."/>
            <person name="Buck G."/>
            <person name="Lee V."/>
            <person name="Wang Y."/>
            <person name="Carvalho R."/>
            <person name="Voegtly L."/>
            <person name="Shi R."/>
            <person name="Duckworth R."/>
            <person name="Johnson A."/>
            <person name="Loviza R."/>
            <person name="Walstead R."/>
            <person name="Shah Z."/>
            <person name="Kiflezghi M."/>
            <person name="Wade K."/>
            <person name="Ball S.L."/>
            <person name="Bradley K.W."/>
            <person name="Asai D.J."/>
            <person name="Bowman C.A."/>
            <person name="Russell D.A."/>
            <person name="Pope W.H."/>
            <person name="Jacobs-Sera D."/>
            <person name="Hendrix R.W."/>
            <person name="Hatfull G.F."/>
        </authorList>
    </citation>
    <scope>NUCLEOTIDE SEQUENCE [LARGE SCALE GENOMIC DNA]</scope>
    <source>
        <strain evidence="11">JCM 19170</strain>
    </source>
</reference>
<dbReference type="PANTHER" id="PTHR11741">
    <property type="entry name" value="ELONGATION FACTOR TS"/>
    <property type="match status" value="1"/>
</dbReference>
<dbReference type="Gene3D" id="1.10.8.10">
    <property type="entry name" value="DNA helicase RuvA subunit, C-terminal domain"/>
    <property type="match status" value="1"/>
</dbReference>
<dbReference type="FunFam" id="1.10.8.10:FF:000001">
    <property type="entry name" value="Elongation factor Ts"/>
    <property type="match status" value="1"/>
</dbReference>
<evidence type="ECO:0000259" key="9">
    <source>
        <dbReference type="Pfam" id="PF00889"/>
    </source>
</evidence>
<dbReference type="RefSeq" id="WP_055423758.1">
    <property type="nucleotide sequence ID" value="NZ_CYHH01000007.1"/>
</dbReference>
<dbReference type="GO" id="GO:0003746">
    <property type="term" value="F:translation elongation factor activity"/>
    <property type="evidence" value="ECO:0007669"/>
    <property type="project" value="UniProtKB-UniRule"/>
</dbReference>
<dbReference type="Pfam" id="PF00889">
    <property type="entry name" value="EF_TS"/>
    <property type="match status" value="1"/>
</dbReference>
<comment type="subcellular location">
    <subcellularLocation>
        <location evidence="6 8">Cytoplasm</location>
    </subcellularLocation>
</comment>
<dbReference type="InterPro" id="IPR001816">
    <property type="entry name" value="Transl_elong_EFTs/EF1B"/>
</dbReference>